<keyword evidence="6 7" id="KW-0472">Membrane</keyword>
<feature type="transmembrane region" description="Helical" evidence="7">
    <location>
        <begin position="122"/>
        <end position="143"/>
    </location>
</feature>
<dbReference type="STRING" id="322104.A3GFQ1"/>
<dbReference type="Pfam" id="PF00324">
    <property type="entry name" value="AA_permease"/>
    <property type="match status" value="1"/>
</dbReference>
<evidence type="ECO:0000256" key="7">
    <source>
        <dbReference type="SAM" id="Phobius"/>
    </source>
</evidence>
<dbReference type="GO" id="GO:0015171">
    <property type="term" value="F:amino acid transmembrane transporter activity"/>
    <property type="evidence" value="ECO:0007669"/>
    <property type="project" value="EnsemblFungi"/>
</dbReference>
<dbReference type="InterPro" id="IPR004841">
    <property type="entry name" value="AA-permease/SLC12A_dom"/>
</dbReference>
<feature type="transmembrane region" description="Helical" evidence="7">
    <location>
        <begin position="15"/>
        <end position="36"/>
    </location>
</feature>
<dbReference type="RefSeq" id="XP_001387411.2">
    <property type="nucleotide sequence ID" value="XM_001387374.1"/>
</dbReference>
<name>A3GFQ1_PICST</name>
<dbReference type="EMBL" id="AAVQ01000001">
    <property type="protein sequence ID" value="EAZ63388.2"/>
    <property type="molecule type" value="Genomic_DNA"/>
</dbReference>
<feature type="transmembrane region" description="Helical" evidence="7">
    <location>
        <begin position="43"/>
        <end position="61"/>
    </location>
</feature>
<feature type="transmembrane region" description="Helical" evidence="7">
    <location>
        <begin position="277"/>
        <end position="301"/>
    </location>
</feature>
<feature type="domain" description="Amino acid permease/ SLC12A" evidence="8">
    <location>
        <begin position="14"/>
        <end position="461"/>
    </location>
</feature>
<sequence>DNHTHLKRTLKDRHISLIALAGIIGPGILIGASLALANGPASLIIGFGVIGLIAFAMMQSLGELATLYPTGGTFSTLGNRLVDPAYGAAVGWNYVIIWVAVLANEYNTVAAIMQFWGPQVPLYGYILIFWFFFLGFQFLGVQAFGEAEFWLALTKIVGLVAFYIFSIIYVAGGIHGQKAFGFHYWNDPGAFGDGFKGVANTFVFASTFYSGTEIVAVSAAEAANPSRAVPSAIRQTFWRILIIYMGIAVSYGLTVPYNDPSLSAGTKVLKSPMTIAIARAGWAGGAHLINAFILLTCVSAINSSIYIGSRTIVNLANEGAAPKFFRRVNKTGVPYAAVILMNLFGFLSLMNISTGAAKAYGYIVNLSGVAVFIVWGNVCFYHIRFRQAWKLQGRSVSELPYKGLWYPILPIFGIVLNVFLALVQGWSYFKPFDAGNFVDAYVLLPFFGLLYVFFKLVNRTKWVNLSEVDLDEGRRKDVRDHVTSGEE</sequence>
<dbReference type="PANTHER" id="PTHR43341">
    <property type="entry name" value="AMINO ACID PERMEASE"/>
    <property type="match status" value="1"/>
</dbReference>
<dbReference type="GeneID" id="4851100"/>
<feature type="non-terminal residue" evidence="9">
    <location>
        <position position="1"/>
    </location>
</feature>
<keyword evidence="3" id="KW-0813">Transport</keyword>
<dbReference type="Proteomes" id="UP000002258">
    <property type="component" value="Chromosome 1"/>
</dbReference>
<evidence type="ECO:0000256" key="4">
    <source>
        <dbReference type="ARBA" id="ARBA00022692"/>
    </source>
</evidence>
<accession>A3GFQ1</accession>
<dbReference type="KEGG" id="pic:PICST_52358"/>
<feature type="transmembrane region" description="Helical" evidence="7">
    <location>
        <begin position="333"/>
        <end position="353"/>
    </location>
</feature>
<proteinExistence type="inferred from homology"/>
<dbReference type="OMA" id="WRILFVY"/>
<dbReference type="PANTHER" id="PTHR43341:SF26">
    <property type="entry name" value="GENERAL AMINO ACID PERMEASE AGP3"/>
    <property type="match status" value="1"/>
</dbReference>
<dbReference type="HOGENOM" id="CLU_007946_12_1_1"/>
<organism evidence="9 10">
    <name type="scientific">Scheffersomyces stipitis (strain ATCC 58785 / CBS 6054 / NBRC 10063 / NRRL Y-11545)</name>
    <name type="common">Yeast</name>
    <name type="synonym">Pichia stipitis</name>
    <dbReference type="NCBI Taxonomy" id="322104"/>
    <lineage>
        <taxon>Eukaryota</taxon>
        <taxon>Fungi</taxon>
        <taxon>Dikarya</taxon>
        <taxon>Ascomycota</taxon>
        <taxon>Saccharomycotina</taxon>
        <taxon>Pichiomycetes</taxon>
        <taxon>Debaryomycetaceae</taxon>
        <taxon>Scheffersomyces</taxon>
    </lineage>
</organism>
<evidence type="ECO:0000313" key="9">
    <source>
        <dbReference type="EMBL" id="EAZ63388.2"/>
    </source>
</evidence>
<reference evidence="9 10" key="1">
    <citation type="journal article" date="2007" name="Nat. Biotechnol.">
        <title>Genome sequence of the lignocellulose-bioconverting and xylose-fermenting yeast Pichia stipitis.</title>
        <authorList>
            <person name="Jeffries T.W."/>
            <person name="Grigoriev I.V."/>
            <person name="Grimwood J."/>
            <person name="Laplaza J.M."/>
            <person name="Aerts A."/>
            <person name="Salamov A."/>
            <person name="Schmutz J."/>
            <person name="Lindquist E."/>
            <person name="Dehal P."/>
            <person name="Shapiro H."/>
            <person name="Jin Y.S."/>
            <person name="Passoth V."/>
            <person name="Richardson P.M."/>
        </authorList>
    </citation>
    <scope>NUCLEOTIDE SEQUENCE [LARGE SCALE GENOMIC DNA]</scope>
    <source>
        <strain evidence="10">ATCC 58785 / CBS 6054 / NBRC 10063 / NRRL Y-11545</strain>
    </source>
</reference>
<keyword evidence="5 7" id="KW-1133">Transmembrane helix</keyword>
<dbReference type="GO" id="GO:0016020">
    <property type="term" value="C:membrane"/>
    <property type="evidence" value="ECO:0007669"/>
    <property type="project" value="UniProtKB-SubCell"/>
</dbReference>
<dbReference type="InParanoid" id="A3GFQ1"/>
<dbReference type="FunCoup" id="A3GFQ1">
    <property type="interactions" value="130"/>
</dbReference>
<evidence type="ECO:0000256" key="6">
    <source>
        <dbReference type="ARBA" id="ARBA00023136"/>
    </source>
</evidence>
<feature type="transmembrane region" description="Helical" evidence="7">
    <location>
        <begin position="237"/>
        <end position="257"/>
    </location>
</feature>
<comment type="caution">
    <text evidence="9">The sequence shown here is derived from an EMBL/GenBank/DDBJ whole genome shotgun (WGS) entry which is preliminary data.</text>
</comment>
<feature type="transmembrane region" description="Helical" evidence="7">
    <location>
        <begin position="440"/>
        <end position="457"/>
    </location>
</feature>
<evidence type="ECO:0000313" key="10">
    <source>
        <dbReference type="Proteomes" id="UP000002258"/>
    </source>
</evidence>
<keyword evidence="10" id="KW-1185">Reference proteome</keyword>
<evidence type="ECO:0000256" key="5">
    <source>
        <dbReference type="ARBA" id="ARBA00022989"/>
    </source>
</evidence>
<dbReference type="eggNOG" id="KOG1286">
    <property type="taxonomic scope" value="Eukaryota"/>
</dbReference>
<dbReference type="PIRSF" id="PIRSF006060">
    <property type="entry name" value="AA_transporter"/>
    <property type="match status" value="1"/>
</dbReference>
<gene>
    <name evidence="9" type="primary">AGP3</name>
    <name evidence="9" type="ORF">PICST_52358</name>
</gene>
<feature type="transmembrane region" description="Helical" evidence="7">
    <location>
        <begin position="359"/>
        <end position="383"/>
    </location>
</feature>
<dbReference type="Gene3D" id="1.20.1740.10">
    <property type="entry name" value="Amino acid/polyamine transporter I"/>
    <property type="match status" value="1"/>
</dbReference>
<dbReference type="FunFam" id="1.20.1740.10:FF:000001">
    <property type="entry name" value="Amino acid permease"/>
    <property type="match status" value="1"/>
</dbReference>
<dbReference type="InterPro" id="IPR050524">
    <property type="entry name" value="APC_YAT"/>
</dbReference>
<feature type="transmembrane region" description="Helical" evidence="7">
    <location>
        <begin position="149"/>
        <end position="171"/>
    </location>
</feature>
<feature type="transmembrane region" description="Helical" evidence="7">
    <location>
        <begin position="81"/>
        <end position="101"/>
    </location>
</feature>
<protein>
    <submittedName>
        <fullName evidence="9">Amino acid permease</fullName>
    </submittedName>
</protein>
<comment type="subcellular location">
    <subcellularLocation>
        <location evidence="1">Membrane</location>
        <topology evidence="1">Multi-pass membrane protein</topology>
    </subcellularLocation>
</comment>
<dbReference type="OrthoDB" id="3900342at2759"/>
<comment type="similarity">
    <text evidence="2">Belongs to the amino acid-polyamine-organocation (APC) superfamily. YAT (TC 2.A.3.10) family.</text>
</comment>
<feature type="transmembrane region" description="Helical" evidence="7">
    <location>
        <begin position="404"/>
        <end position="428"/>
    </location>
</feature>
<evidence type="ECO:0000259" key="8">
    <source>
        <dbReference type="Pfam" id="PF00324"/>
    </source>
</evidence>
<evidence type="ECO:0000256" key="1">
    <source>
        <dbReference type="ARBA" id="ARBA00004141"/>
    </source>
</evidence>
<evidence type="ECO:0000256" key="3">
    <source>
        <dbReference type="ARBA" id="ARBA00022448"/>
    </source>
</evidence>
<keyword evidence="4 7" id="KW-0812">Transmembrane</keyword>
<evidence type="ECO:0000256" key="2">
    <source>
        <dbReference type="ARBA" id="ARBA00006983"/>
    </source>
</evidence>
<dbReference type="AlphaFoldDB" id="A3GFQ1"/>